<protein>
    <submittedName>
        <fullName evidence="1">Uncharacterized protein</fullName>
    </submittedName>
</protein>
<name>A0ABT9CID6_9BACL</name>
<gene>
    <name evidence="1" type="ORF">Q5741_19795</name>
</gene>
<keyword evidence="2" id="KW-1185">Reference proteome</keyword>
<dbReference type="EMBL" id="JAUQTB010000019">
    <property type="protein sequence ID" value="MDO7908635.1"/>
    <property type="molecule type" value="Genomic_DNA"/>
</dbReference>
<comment type="caution">
    <text evidence="1">The sequence shown here is derived from an EMBL/GenBank/DDBJ whole genome shotgun (WGS) entry which is preliminary data.</text>
</comment>
<evidence type="ECO:0000313" key="1">
    <source>
        <dbReference type="EMBL" id="MDO7908635.1"/>
    </source>
</evidence>
<evidence type="ECO:0000313" key="2">
    <source>
        <dbReference type="Proteomes" id="UP001240171"/>
    </source>
</evidence>
<dbReference type="Proteomes" id="UP001240171">
    <property type="component" value="Unassembled WGS sequence"/>
</dbReference>
<reference evidence="1 2" key="1">
    <citation type="submission" date="2023-07" db="EMBL/GenBank/DDBJ databases">
        <title>Paenibacillus sp. JX-17 nov. isolated from soil.</title>
        <authorList>
            <person name="Wan Y."/>
            <person name="Liu B."/>
        </authorList>
    </citation>
    <scope>NUCLEOTIDE SEQUENCE [LARGE SCALE GENOMIC DNA]</scope>
    <source>
        <strain evidence="1 2">JX-17</strain>
    </source>
</reference>
<proteinExistence type="predicted"/>
<dbReference type="RefSeq" id="WP_305025852.1">
    <property type="nucleotide sequence ID" value="NZ_JAUQTB010000019.1"/>
</dbReference>
<sequence length="91" mass="10323">MNIREFARANIHIQDACTPVSYTLVTKKEKNAYRTSLTIIARNRTGAVIPAGEVYIRPIYLYDGAVSYERKPLKYISLETMTGQDLTIDLP</sequence>
<organism evidence="1 2">
    <name type="scientific">Paenibacillus lacisoli</name>
    <dbReference type="NCBI Taxonomy" id="3064525"/>
    <lineage>
        <taxon>Bacteria</taxon>
        <taxon>Bacillati</taxon>
        <taxon>Bacillota</taxon>
        <taxon>Bacilli</taxon>
        <taxon>Bacillales</taxon>
        <taxon>Paenibacillaceae</taxon>
        <taxon>Paenibacillus</taxon>
    </lineage>
</organism>
<accession>A0ABT9CID6</accession>